<organism evidence="1 2">
    <name type="scientific">Brassica carinata</name>
    <name type="common">Ethiopian mustard</name>
    <name type="synonym">Abyssinian cabbage</name>
    <dbReference type="NCBI Taxonomy" id="52824"/>
    <lineage>
        <taxon>Eukaryota</taxon>
        <taxon>Viridiplantae</taxon>
        <taxon>Streptophyta</taxon>
        <taxon>Embryophyta</taxon>
        <taxon>Tracheophyta</taxon>
        <taxon>Spermatophyta</taxon>
        <taxon>Magnoliopsida</taxon>
        <taxon>eudicotyledons</taxon>
        <taxon>Gunneridae</taxon>
        <taxon>Pentapetalae</taxon>
        <taxon>rosids</taxon>
        <taxon>malvids</taxon>
        <taxon>Brassicales</taxon>
        <taxon>Brassicaceae</taxon>
        <taxon>Brassiceae</taxon>
        <taxon>Brassica</taxon>
    </lineage>
</organism>
<evidence type="ECO:0000313" key="2">
    <source>
        <dbReference type="Proteomes" id="UP000886595"/>
    </source>
</evidence>
<dbReference type="OrthoDB" id="187139at2759"/>
<keyword evidence="2" id="KW-1185">Reference proteome</keyword>
<sequence length="148" mass="16424">MYKHIHGTAVRKPFVKLLCSKSVPCRDIYMKDINILDQDEGKGMKYHKRSSHPPAECINVRGESNVLVSKSKSTSGYVNFSFEISRSLSAREGALLAIDAAQIDQPPAVANGVEAQLKSMFDLDTDDVLLVFVKTGLARDSSMFFLRL</sequence>
<dbReference type="SUPFAM" id="SSF51126">
    <property type="entry name" value="Pectin lyase-like"/>
    <property type="match status" value="1"/>
</dbReference>
<dbReference type="AlphaFoldDB" id="A0A8X7SK18"/>
<proteinExistence type="predicted"/>
<dbReference type="Gene3D" id="2.160.20.10">
    <property type="entry name" value="Single-stranded right-handed beta-helix, Pectin lyase-like"/>
    <property type="match status" value="1"/>
</dbReference>
<reference evidence="1 2" key="1">
    <citation type="submission" date="2020-02" db="EMBL/GenBank/DDBJ databases">
        <authorList>
            <person name="Ma Q."/>
            <person name="Huang Y."/>
            <person name="Song X."/>
            <person name="Pei D."/>
        </authorList>
    </citation>
    <scope>NUCLEOTIDE SEQUENCE [LARGE SCALE GENOMIC DNA]</scope>
    <source>
        <strain evidence="1">Sxm20200214</strain>
        <tissue evidence="1">Leaf</tissue>
    </source>
</reference>
<gene>
    <name evidence="1" type="ORF">Bca52824_027395</name>
</gene>
<dbReference type="InterPro" id="IPR012334">
    <property type="entry name" value="Pectin_lyas_fold"/>
</dbReference>
<accession>A0A8X7SK18</accession>
<name>A0A8X7SK18_BRACI</name>
<comment type="caution">
    <text evidence="1">The sequence shown here is derived from an EMBL/GenBank/DDBJ whole genome shotgun (WGS) entry which is preliminary data.</text>
</comment>
<protein>
    <submittedName>
        <fullName evidence="1">Uncharacterized protein</fullName>
    </submittedName>
</protein>
<evidence type="ECO:0000313" key="1">
    <source>
        <dbReference type="EMBL" id="KAG2307647.1"/>
    </source>
</evidence>
<dbReference type="Proteomes" id="UP000886595">
    <property type="component" value="Unassembled WGS sequence"/>
</dbReference>
<dbReference type="InterPro" id="IPR011050">
    <property type="entry name" value="Pectin_lyase_fold/virulence"/>
</dbReference>
<dbReference type="EMBL" id="JAAMPC010000006">
    <property type="protein sequence ID" value="KAG2307647.1"/>
    <property type="molecule type" value="Genomic_DNA"/>
</dbReference>